<dbReference type="Pfam" id="PF03704">
    <property type="entry name" value="BTAD"/>
    <property type="match status" value="1"/>
</dbReference>
<dbReference type="PANTHER" id="PTHR35807">
    <property type="entry name" value="TRANSCRIPTIONAL REGULATOR REDD-RELATED"/>
    <property type="match status" value="1"/>
</dbReference>
<dbReference type="Pfam" id="PF00486">
    <property type="entry name" value="Trans_reg_C"/>
    <property type="match status" value="1"/>
</dbReference>
<dbReference type="RefSeq" id="WP_120684677.1">
    <property type="nucleotide sequence ID" value="NZ_RBAL01000026.1"/>
</dbReference>
<dbReference type="InterPro" id="IPR011990">
    <property type="entry name" value="TPR-like_helical_dom_sf"/>
</dbReference>
<dbReference type="InterPro" id="IPR051677">
    <property type="entry name" value="AfsR-DnrI-RedD_regulator"/>
</dbReference>
<dbReference type="SMART" id="SM00862">
    <property type="entry name" value="Trans_reg_C"/>
    <property type="match status" value="1"/>
</dbReference>
<keyword evidence="5" id="KW-0804">Transcription</keyword>
<comment type="caution">
    <text evidence="8">The sequence shown here is derived from an EMBL/GenBank/DDBJ whole genome shotgun (WGS) entry which is preliminary data.</text>
</comment>
<dbReference type="EMBL" id="RBAL01000026">
    <property type="protein sequence ID" value="RKN37295.1"/>
    <property type="molecule type" value="Genomic_DNA"/>
</dbReference>
<feature type="DNA-binding region" description="OmpR/PhoB-type" evidence="6">
    <location>
        <begin position="1"/>
        <end position="93"/>
    </location>
</feature>
<dbReference type="Gene3D" id="1.25.40.10">
    <property type="entry name" value="Tetratricopeptide repeat domain"/>
    <property type="match status" value="1"/>
</dbReference>
<evidence type="ECO:0000313" key="8">
    <source>
        <dbReference type="EMBL" id="RKN37295.1"/>
    </source>
</evidence>
<dbReference type="SUPFAM" id="SSF46894">
    <property type="entry name" value="C-terminal effector domain of the bipartite response regulators"/>
    <property type="match status" value="1"/>
</dbReference>
<comment type="similarity">
    <text evidence="1">Belongs to the AfsR/DnrI/RedD regulatory family.</text>
</comment>
<keyword evidence="9" id="KW-1185">Reference proteome</keyword>
<evidence type="ECO:0000256" key="3">
    <source>
        <dbReference type="ARBA" id="ARBA00023015"/>
    </source>
</evidence>
<evidence type="ECO:0000256" key="4">
    <source>
        <dbReference type="ARBA" id="ARBA00023125"/>
    </source>
</evidence>
<dbReference type="OrthoDB" id="4336084at2"/>
<proteinExistence type="inferred from homology"/>
<organism evidence="8 9">
    <name type="scientific">Streptomyces hoynatensis</name>
    <dbReference type="NCBI Taxonomy" id="1141874"/>
    <lineage>
        <taxon>Bacteria</taxon>
        <taxon>Bacillati</taxon>
        <taxon>Actinomycetota</taxon>
        <taxon>Actinomycetes</taxon>
        <taxon>Kitasatosporales</taxon>
        <taxon>Streptomycetaceae</taxon>
        <taxon>Streptomyces</taxon>
    </lineage>
</organism>
<evidence type="ECO:0000256" key="1">
    <source>
        <dbReference type="ARBA" id="ARBA00005820"/>
    </source>
</evidence>
<reference evidence="8 9" key="1">
    <citation type="journal article" date="2014" name="Int. J. Syst. Evol. Microbiol.">
        <title>Streptomyces hoynatensis sp. nov., isolated from deep marine sediment.</title>
        <authorList>
            <person name="Veyisoglu A."/>
            <person name="Sahin N."/>
        </authorList>
    </citation>
    <scope>NUCLEOTIDE SEQUENCE [LARGE SCALE GENOMIC DNA]</scope>
    <source>
        <strain evidence="8 9">KCTC 29097</strain>
    </source>
</reference>
<protein>
    <recommendedName>
        <fullName evidence="7">OmpR/PhoB-type domain-containing protein</fullName>
    </recommendedName>
</protein>
<feature type="domain" description="OmpR/PhoB-type" evidence="7">
    <location>
        <begin position="1"/>
        <end position="93"/>
    </location>
</feature>
<dbReference type="GO" id="GO:0006355">
    <property type="term" value="P:regulation of DNA-templated transcription"/>
    <property type="evidence" value="ECO:0007669"/>
    <property type="project" value="InterPro"/>
</dbReference>
<dbReference type="InterPro" id="IPR036388">
    <property type="entry name" value="WH-like_DNA-bd_sf"/>
</dbReference>
<evidence type="ECO:0000256" key="5">
    <source>
        <dbReference type="ARBA" id="ARBA00023163"/>
    </source>
</evidence>
<dbReference type="SUPFAM" id="SSF48452">
    <property type="entry name" value="TPR-like"/>
    <property type="match status" value="1"/>
</dbReference>
<dbReference type="PROSITE" id="PS51755">
    <property type="entry name" value="OMPR_PHOB"/>
    <property type="match status" value="1"/>
</dbReference>
<name>A0A3A9YLJ6_9ACTN</name>
<keyword evidence="4 6" id="KW-0238">DNA-binding</keyword>
<accession>A0A3A9YLJ6</accession>
<evidence type="ECO:0000313" key="9">
    <source>
        <dbReference type="Proteomes" id="UP000272474"/>
    </source>
</evidence>
<dbReference type="Gene3D" id="1.10.10.10">
    <property type="entry name" value="Winged helix-like DNA-binding domain superfamily/Winged helix DNA-binding domain"/>
    <property type="match status" value="1"/>
</dbReference>
<dbReference type="SMART" id="SM01043">
    <property type="entry name" value="BTAD"/>
    <property type="match status" value="1"/>
</dbReference>
<evidence type="ECO:0000256" key="6">
    <source>
        <dbReference type="PROSITE-ProRule" id="PRU01091"/>
    </source>
</evidence>
<dbReference type="AlphaFoldDB" id="A0A3A9YLJ6"/>
<evidence type="ECO:0000256" key="2">
    <source>
        <dbReference type="ARBA" id="ARBA00023012"/>
    </source>
</evidence>
<dbReference type="GO" id="GO:0003677">
    <property type="term" value="F:DNA binding"/>
    <property type="evidence" value="ECO:0007669"/>
    <property type="project" value="UniProtKB-UniRule"/>
</dbReference>
<evidence type="ECO:0000259" key="7">
    <source>
        <dbReference type="PROSITE" id="PS51755"/>
    </source>
</evidence>
<dbReference type="Proteomes" id="UP000272474">
    <property type="component" value="Unassembled WGS sequence"/>
</dbReference>
<sequence>MRYEVLGNLRVLDGGREVLINAPKVQVLLAAFLSRPDEVLTTDQLITEVWRHHAPRRAEASLYVHVSQLRKALDRPGAANPIVTRPLGYLLDGASGERDAVDFRRLLDEGRQALRERRATAAVPACEAALALWRGPALDDLPVGPLAGAWAGSLTESRVECTELLMEAYFQLGRHRETVGQLYSLIAEHPLRESLYRYLMLALYLSERKADALEVYRRARRTLRDEAGVEPGRRLRAAHQAILAGGAVAARSGA</sequence>
<dbReference type="CDD" id="cd15831">
    <property type="entry name" value="BTAD"/>
    <property type="match status" value="1"/>
</dbReference>
<dbReference type="InterPro" id="IPR001867">
    <property type="entry name" value="OmpR/PhoB-type_DNA-bd"/>
</dbReference>
<keyword evidence="2" id="KW-0902">Two-component regulatory system</keyword>
<dbReference type="GO" id="GO:0000160">
    <property type="term" value="P:phosphorelay signal transduction system"/>
    <property type="evidence" value="ECO:0007669"/>
    <property type="project" value="UniProtKB-KW"/>
</dbReference>
<gene>
    <name evidence="8" type="ORF">D7294_28425</name>
</gene>
<keyword evidence="3" id="KW-0805">Transcription regulation</keyword>
<dbReference type="CDD" id="cd00383">
    <property type="entry name" value="trans_reg_C"/>
    <property type="match status" value="1"/>
</dbReference>
<dbReference type="InterPro" id="IPR016032">
    <property type="entry name" value="Sig_transdc_resp-reg_C-effctor"/>
</dbReference>
<dbReference type="PANTHER" id="PTHR35807:SF1">
    <property type="entry name" value="TRANSCRIPTIONAL REGULATOR REDD"/>
    <property type="match status" value="1"/>
</dbReference>
<dbReference type="InterPro" id="IPR005158">
    <property type="entry name" value="BTAD"/>
</dbReference>